<dbReference type="PANTHER" id="PTHR43685:SF2">
    <property type="entry name" value="GLYCOSYLTRANSFERASE 2-LIKE DOMAIN-CONTAINING PROTEIN"/>
    <property type="match status" value="1"/>
</dbReference>
<dbReference type="Proteomes" id="UP000438182">
    <property type="component" value="Unassembled WGS sequence"/>
</dbReference>
<dbReference type="RefSeq" id="WP_160424543.1">
    <property type="nucleotide sequence ID" value="NZ_WSTA01000039.1"/>
</dbReference>
<keyword evidence="3" id="KW-1185">Reference proteome</keyword>
<evidence type="ECO:0000313" key="3">
    <source>
        <dbReference type="Proteomes" id="UP000438182"/>
    </source>
</evidence>
<dbReference type="PANTHER" id="PTHR43685">
    <property type="entry name" value="GLYCOSYLTRANSFERASE"/>
    <property type="match status" value="1"/>
</dbReference>
<dbReference type="SUPFAM" id="SSF53448">
    <property type="entry name" value="Nucleotide-diphospho-sugar transferases"/>
    <property type="match status" value="1"/>
</dbReference>
<organism evidence="2 3">
    <name type="scientific">Agromyces seonyuensis</name>
    <dbReference type="NCBI Taxonomy" id="2662446"/>
    <lineage>
        <taxon>Bacteria</taxon>
        <taxon>Bacillati</taxon>
        <taxon>Actinomycetota</taxon>
        <taxon>Actinomycetes</taxon>
        <taxon>Micrococcales</taxon>
        <taxon>Microbacteriaceae</taxon>
        <taxon>Agromyces</taxon>
    </lineage>
</organism>
<evidence type="ECO:0000259" key="1">
    <source>
        <dbReference type="Pfam" id="PF00535"/>
    </source>
</evidence>
<sequence length="334" mass="36108">MTAADGSIPRVSVAMATHAGAPFIAEQLRSILTQSRPIDELVVVDDASPDDTVAIVERTIAEHAATGAALDVVLLRNDRPLGVTANFERALRAATGEIVALSDQDDRWAADRIERALVELERRPAAELVASDARLVDADGVDGGVRLFAALGIDAARLDAVAGERAVDELLRRNLFTGATMLVRRGLIERSAPFPESWVHDEWLAIAAALGGGIAVVRDPLIDYRQHGGNQIGAAELGVRARIDRLRAPRAARNARLLARAEALAARASELRLERPDVPDSRFADKVAHERARSALPVRRLARVRGVWRLWRSGGYRRFGGGAQDALRDLVQPA</sequence>
<feature type="domain" description="Glycosyltransferase 2-like" evidence="1">
    <location>
        <begin position="12"/>
        <end position="129"/>
    </location>
</feature>
<reference evidence="2 3" key="1">
    <citation type="submission" date="2019-12" db="EMBL/GenBank/DDBJ databases">
        <authorList>
            <person name="Kim Y.S."/>
        </authorList>
    </citation>
    <scope>NUCLEOTIDE SEQUENCE [LARGE SCALE GENOMIC DNA]</scope>
    <source>
        <strain evidence="2 3">MMS17-SY077</strain>
    </source>
</reference>
<proteinExistence type="predicted"/>
<keyword evidence="2" id="KW-0808">Transferase</keyword>
<protein>
    <submittedName>
        <fullName evidence="2">Glycosyltransferase</fullName>
    </submittedName>
</protein>
<name>A0A6I4P265_9MICO</name>
<dbReference type="AlphaFoldDB" id="A0A6I4P265"/>
<dbReference type="GO" id="GO:0016740">
    <property type="term" value="F:transferase activity"/>
    <property type="evidence" value="ECO:0007669"/>
    <property type="project" value="UniProtKB-KW"/>
</dbReference>
<dbReference type="Pfam" id="PF00535">
    <property type="entry name" value="Glycos_transf_2"/>
    <property type="match status" value="1"/>
</dbReference>
<dbReference type="Gene3D" id="3.90.550.10">
    <property type="entry name" value="Spore Coat Polysaccharide Biosynthesis Protein SpsA, Chain A"/>
    <property type="match status" value="1"/>
</dbReference>
<dbReference type="InterPro" id="IPR029044">
    <property type="entry name" value="Nucleotide-diphossugar_trans"/>
</dbReference>
<comment type="caution">
    <text evidence="2">The sequence shown here is derived from an EMBL/GenBank/DDBJ whole genome shotgun (WGS) entry which is preliminary data.</text>
</comment>
<dbReference type="InterPro" id="IPR050834">
    <property type="entry name" value="Glycosyltransf_2"/>
</dbReference>
<evidence type="ECO:0000313" key="2">
    <source>
        <dbReference type="EMBL" id="MWB98845.1"/>
    </source>
</evidence>
<dbReference type="CDD" id="cd04196">
    <property type="entry name" value="GT_2_like_d"/>
    <property type="match status" value="1"/>
</dbReference>
<dbReference type="EMBL" id="WSTA01000039">
    <property type="protein sequence ID" value="MWB98845.1"/>
    <property type="molecule type" value="Genomic_DNA"/>
</dbReference>
<gene>
    <name evidence="2" type="ORF">GB864_09835</name>
</gene>
<dbReference type="InterPro" id="IPR001173">
    <property type="entry name" value="Glyco_trans_2-like"/>
</dbReference>
<accession>A0A6I4P265</accession>